<keyword evidence="4" id="KW-1185">Reference proteome</keyword>
<dbReference type="InterPro" id="IPR045117">
    <property type="entry name" value="ATXN2-like"/>
</dbReference>
<dbReference type="PANTHER" id="PTHR12854:SF7">
    <property type="entry name" value="ATAXIN-2 HOMOLOG"/>
    <property type="match status" value="1"/>
</dbReference>
<feature type="compositionally biased region" description="Polar residues" evidence="1">
    <location>
        <begin position="374"/>
        <end position="391"/>
    </location>
</feature>
<name>A0A5B7CHQ9_PORTR</name>
<feature type="compositionally biased region" description="Pro residues" evidence="1">
    <location>
        <begin position="348"/>
        <end position="360"/>
    </location>
</feature>
<evidence type="ECO:0000313" key="3">
    <source>
        <dbReference type="EMBL" id="MPC08805.1"/>
    </source>
</evidence>
<evidence type="ECO:0000313" key="4">
    <source>
        <dbReference type="Proteomes" id="UP000324222"/>
    </source>
</evidence>
<dbReference type="OrthoDB" id="2275718at2759"/>
<feature type="domain" description="Ataxin 2 SM" evidence="2">
    <location>
        <begin position="40"/>
        <end position="115"/>
    </location>
</feature>
<protein>
    <submittedName>
        <fullName evidence="3">Ataxin-2</fullName>
    </submittedName>
</protein>
<feature type="compositionally biased region" description="Pro residues" evidence="1">
    <location>
        <begin position="172"/>
        <end position="193"/>
    </location>
</feature>
<dbReference type="GO" id="GO:0003729">
    <property type="term" value="F:mRNA binding"/>
    <property type="evidence" value="ECO:0007669"/>
    <property type="project" value="TreeGrafter"/>
</dbReference>
<dbReference type="InterPro" id="IPR025852">
    <property type="entry name" value="SM_dom_ATX"/>
</dbReference>
<dbReference type="Pfam" id="PF14438">
    <property type="entry name" value="SM-ATX"/>
    <property type="match status" value="1"/>
</dbReference>
<organism evidence="3 4">
    <name type="scientific">Portunus trituberculatus</name>
    <name type="common">Swimming crab</name>
    <name type="synonym">Neptunus trituberculatus</name>
    <dbReference type="NCBI Taxonomy" id="210409"/>
    <lineage>
        <taxon>Eukaryota</taxon>
        <taxon>Metazoa</taxon>
        <taxon>Ecdysozoa</taxon>
        <taxon>Arthropoda</taxon>
        <taxon>Crustacea</taxon>
        <taxon>Multicrustacea</taxon>
        <taxon>Malacostraca</taxon>
        <taxon>Eumalacostraca</taxon>
        <taxon>Eucarida</taxon>
        <taxon>Decapoda</taxon>
        <taxon>Pleocyemata</taxon>
        <taxon>Brachyura</taxon>
        <taxon>Eubrachyura</taxon>
        <taxon>Portunoidea</taxon>
        <taxon>Portunidae</taxon>
        <taxon>Portuninae</taxon>
        <taxon>Portunus</taxon>
    </lineage>
</organism>
<evidence type="ECO:0000259" key="2">
    <source>
        <dbReference type="Pfam" id="PF14438"/>
    </source>
</evidence>
<feature type="compositionally biased region" description="Low complexity" evidence="1">
    <location>
        <begin position="296"/>
        <end position="307"/>
    </location>
</feature>
<reference evidence="3 4" key="1">
    <citation type="submission" date="2019-05" db="EMBL/GenBank/DDBJ databases">
        <title>Another draft genome of Portunus trituberculatus and its Hox gene families provides insights of decapod evolution.</title>
        <authorList>
            <person name="Jeong J.-H."/>
            <person name="Song I."/>
            <person name="Kim S."/>
            <person name="Choi T."/>
            <person name="Kim D."/>
            <person name="Ryu S."/>
            <person name="Kim W."/>
        </authorList>
    </citation>
    <scope>NUCLEOTIDE SEQUENCE [LARGE SCALE GENOMIC DNA]</scope>
    <source>
        <tissue evidence="3">Muscle</tissue>
    </source>
</reference>
<dbReference type="PANTHER" id="PTHR12854">
    <property type="entry name" value="ATAXIN 2-RELATED"/>
    <property type="match status" value="1"/>
</dbReference>
<sequence>MRTYHKDLPRPCGPPVSMWRGGRGGKGAERQVSADGVYTNHRFMQAVGALVGLPVRIQTKTNEIIEGVFTTFSPNFDLVLDLAHQVSRTDPSTINPETIKPKMIFTAADIVTIKVVNVDLEYATRDGFAVDQVISRYNGQGGEKALEPWQGEPTADDCLGLGDENSRSPSTTTPPRPHTPTQIPPNQPPQIPAGPPVGIPHMVLTSQPFAIPSQPPRFPKRVPVGNNQRQEYTSQLQVAAATGQPILAPGHMGTQTQPITAYPPLPIMMRFPHAGMPMVTAMVPTSVGLCHPNPDSQQPSQQHGHQPMYMAQPSLPPHQPHPTHTPGPLPQPTQPPTPQNPGSGSGPPNMPNPPSTPGPSQPQQILYPMGGQPSLPQHLSQHSPHTAQSPHTQQYPGPGQGATGAGGHHGGPGQQMTQYVVLPSHMMHPSGPPPHSAAHIPSSMPGFTPTSTATVQQLPSAPHIQYFPSWVINPSLGTAGIVVGGHKLRQCLYPQVHLAAMVTQCPSSITANEVWAQ</sequence>
<dbReference type="AlphaFoldDB" id="A0A5B7CHQ9"/>
<feature type="region of interest" description="Disordered" evidence="1">
    <location>
        <begin position="1"/>
        <end position="27"/>
    </location>
</feature>
<feature type="region of interest" description="Disordered" evidence="1">
    <location>
        <begin position="142"/>
        <end position="193"/>
    </location>
</feature>
<feature type="region of interest" description="Disordered" evidence="1">
    <location>
        <begin position="289"/>
        <end position="416"/>
    </location>
</feature>
<dbReference type="GO" id="GO:0034063">
    <property type="term" value="P:stress granule assembly"/>
    <property type="evidence" value="ECO:0007669"/>
    <property type="project" value="TreeGrafter"/>
</dbReference>
<dbReference type="EMBL" id="VSRR010000044">
    <property type="protein sequence ID" value="MPC08805.1"/>
    <property type="molecule type" value="Genomic_DNA"/>
</dbReference>
<gene>
    <name evidence="3" type="primary">Atxn2</name>
    <name evidence="3" type="ORF">E2C01_001398</name>
</gene>
<feature type="compositionally biased region" description="Pro residues" evidence="1">
    <location>
        <begin position="314"/>
        <end position="339"/>
    </location>
</feature>
<accession>A0A5B7CHQ9</accession>
<feature type="compositionally biased region" description="Gly residues" evidence="1">
    <location>
        <begin position="398"/>
        <end position="413"/>
    </location>
</feature>
<dbReference type="Proteomes" id="UP000324222">
    <property type="component" value="Unassembled WGS sequence"/>
</dbReference>
<dbReference type="GO" id="GO:0010494">
    <property type="term" value="C:cytoplasmic stress granule"/>
    <property type="evidence" value="ECO:0007669"/>
    <property type="project" value="TreeGrafter"/>
</dbReference>
<comment type="caution">
    <text evidence="3">The sequence shown here is derived from an EMBL/GenBank/DDBJ whole genome shotgun (WGS) entry which is preliminary data.</text>
</comment>
<evidence type="ECO:0000256" key="1">
    <source>
        <dbReference type="SAM" id="MobiDB-lite"/>
    </source>
</evidence>
<proteinExistence type="predicted"/>